<dbReference type="Proteomes" id="UP001501532">
    <property type="component" value="Unassembled WGS sequence"/>
</dbReference>
<dbReference type="Gene3D" id="3.40.50.720">
    <property type="entry name" value="NAD(P)-binding Rossmann-like Domain"/>
    <property type="match status" value="1"/>
</dbReference>
<organism evidence="3 4">
    <name type="scientific">Streptomyces glomeratus</name>
    <dbReference type="NCBI Taxonomy" id="284452"/>
    <lineage>
        <taxon>Bacteria</taxon>
        <taxon>Bacillati</taxon>
        <taxon>Actinomycetota</taxon>
        <taxon>Actinomycetes</taxon>
        <taxon>Kitasatosporales</taxon>
        <taxon>Streptomycetaceae</taxon>
        <taxon>Streptomyces</taxon>
    </lineage>
</organism>
<keyword evidence="4" id="KW-1185">Reference proteome</keyword>
<dbReference type="PROSITE" id="PS51257">
    <property type="entry name" value="PROKAR_LIPOPROTEIN"/>
    <property type="match status" value="1"/>
</dbReference>
<dbReference type="SUPFAM" id="SSF51735">
    <property type="entry name" value="NAD(P)-binding Rossmann-fold domains"/>
    <property type="match status" value="1"/>
</dbReference>
<evidence type="ECO:0000256" key="1">
    <source>
        <dbReference type="ARBA" id="ARBA00007637"/>
    </source>
</evidence>
<proteinExistence type="inferred from homology"/>
<dbReference type="EMBL" id="BAAAUF010000049">
    <property type="protein sequence ID" value="GAA3061904.1"/>
    <property type="molecule type" value="Genomic_DNA"/>
</dbReference>
<sequence length="309" mass="32510">MGALNRMPTAAVLGSTGCVGRQVCSALSLRGYDVLGVARRHVPHTDEHKFAAVDVAAAEPERFAELLEAANVRVVVNATGGWHTSDADNEYSHVRLVDRLLQTLALLPGVRLVQVGTIHEYGPVEDGVAIDEAVVPAPVTAYARTKLAGTRAILEATAAGRLDAVVLRAVNVFGPYTTRASFLGSVVARLREARADGPVVLSVADARRDFVDARDLAEAVVAAVEAPVTGRVVNIGSGVATPIGELVSSLVSAAGLPPQAVVLRRADVRSKGGGWTQADIRLAARLLGWHPRTSRQDSMRAMWNTAEGA</sequence>
<gene>
    <name evidence="3" type="ORF">GCM10010448_51570</name>
</gene>
<evidence type="ECO:0000313" key="3">
    <source>
        <dbReference type="EMBL" id="GAA3061904.1"/>
    </source>
</evidence>
<comment type="caution">
    <text evidence="3">The sequence shown here is derived from an EMBL/GenBank/DDBJ whole genome shotgun (WGS) entry which is preliminary data.</text>
</comment>
<dbReference type="PANTHER" id="PTHR43000">
    <property type="entry name" value="DTDP-D-GLUCOSE 4,6-DEHYDRATASE-RELATED"/>
    <property type="match status" value="1"/>
</dbReference>
<reference evidence="4" key="1">
    <citation type="journal article" date="2019" name="Int. J. Syst. Evol. Microbiol.">
        <title>The Global Catalogue of Microorganisms (GCM) 10K type strain sequencing project: providing services to taxonomists for standard genome sequencing and annotation.</title>
        <authorList>
            <consortium name="The Broad Institute Genomics Platform"/>
            <consortium name="The Broad Institute Genome Sequencing Center for Infectious Disease"/>
            <person name="Wu L."/>
            <person name="Ma J."/>
        </authorList>
    </citation>
    <scope>NUCLEOTIDE SEQUENCE [LARGE SCALE GENOMIC DNA]</scope>
    <source>
        <strain evidence="4">JCM 9091</strain>
    </source>
</reference>
<protein>
    <submittedName>
        <fullName evidence="3">NAD-dependent epimerase/dehydratase family protein</fullName>
    </submittedName>
</protein>
<name>A0ABP6LVT4_9ACTN</name>
<dbReference type="Pfam" id="PF01370">
    <property type="entry name" value="Epimerase"/>
    <property type="match status" value="1"/>
</dbReference>
<evidence type="ECO:0000313" key="4">
    <source>
        <dbReference type="Proteomes" id="UP001501532"/>
    </source>
</evidence>
<dbReference type="CDD" id="cd08946">
    <property type="entry name" value="SDR_e"/>
    <property type="match status" value="1"/>
</dbReference>
<evidence type="ECO:0000259" key="2">
    <source>
        <dbReference type="Pfam" id="PF01370"/>
    </source>
</evidence>
<accession>A0ABP6LVT4</accession>
<feature type="domain" description="NAD-dependent epimerase/dehydratase" evidence="2">
    <location>
        <begin position="11"/>
        <end position="236"/>
    </location>
</feature>
<comment type="similarity">
    <text evidence="1">Belongs to the NAD(P)-dependent epimerase/dehydratase family.</text>
</comment>
<dbReference type="InterPro" id="IPR001509">
    <property type="entry name" value="Epimerase_deHydtase"/>
</dbReference>
<dbReference type="InterPro" id="IPR036291">
    <property type="entry name" value="NAD(P)-bd_dom_sf"/>
</dbReference>